<sequence length="101" mass="11043">MNKNRTLLGALALSTTLALLPTASAVAEEILVPVGSQADREPANIPRTGTSQDTVRSTWGAPLEIQGPVGQPPITQWHYQTFVVYFENDRVIHTVLKHNPQ</sequence>
<dbReference type="Proteomes" id="UP000036102">
    <property type="component" value="Unassembled WGS sequence"/>
</dbReference>
<reference evidence="3 4" key="1">
    <citation type="submission" date="2015-06" db="EMBL/GenBank/DDBJ databases">
        <title>Marinobacter subterrani, a genetically tractable neutrophilic iron-oxidizing strain isolated from the Soudan Iron Mine.</title>
        <authorList>
            <person name="Bonis B.M."/>
            <person name="Gralnick J.A."/>
        </authorList>
    </citation>
    <scope>NUCLEOTIDE SEQUENCE [LARGE SCALE GENOMIC DNA]</scope>
    <source>
        <strain evidence="3 4">JG233</strain>
    </source>
</reference>
<evidence type="ECO:0008006" key="5">
    <source>
        <dbReference type="Google" id="ProtNLM"/>
    </source>
</evidence>
<feature type="compositionally biased region" description="Polar residues" evidence="1">
    <location>
        <begin position="47"/>
        <end position="57"/>
    </location>
</feature>
<evidence type="ECO:0000313" key="4">
    <source>
        <dbReference type="Proteomes" id="UP000036102"/>
    </source>
</evidence>
<organism evidence="3 4">
    <name type="scientific">Marinobacter subterrani</name>
    <dbReference type="NCBI Taxonomy" id="1658765"/>
    <lineage>
        <taxon>Bacteria</taxon>
        <taxon>Pseudomonadati</taxon>
        <taxon>Pseudomonadota</taxon>
        <taxon>Gammaproteobacteria</taxon>
        <taxon>Pseudomonadales</taxon>
        <taxon>Marinobacteraceae</taxon>
        <taxon>Marinobacter</taxon>
    </lineage>
</organism>
<protein>
    <recommendedName>
        <fullName evidence="5">SmpA / OmlA family</fullName>
    </recommendedName>
</protein>
<feature type="chain" id="PRO_5005289639" description="SmpA / OmlA family" evidence="2">
    <location>
        <begin position="28"/>
        <end position="101"/>
    </location>
</feature>
<dbReference type="EMBL" id="LFBU01000001">
    <property type="protein sequence ID" value="KMQ74716.1"/>
    <property type="molecule type" value="Genomic_DNA"/>
</dbReference>
<feature type="region of interest" description="Disordered" evidence="1">
    <location>
        <begin position="36"/>
        <end position="57"/>
    </location>
</feature>
<proteinExistence type="predicted"/>
<keyword evidence="2" id="KW-0732">Signal</keyword>
<keyword evidence="4" id="KW-1185">Reference proteome</keyword>
<accession>A0A0J7JA06</accession>
<feature type="signal peptide" evidence="2">
    <location>
        <begin position="1"/>
        <end position="27"/>
    </location>
</feature>
<comment type="caution">
    <text evidence="3">The sequence shown here is derived from an EMBL/GenBank/DDBJ whole genome shotgun (WGS) entry which is preliminary data.</text>
</comment>
<evidence type="ECO:0000256" key="2">
    <source>
        <dbReference type="SAM" id="SignalP"/>
    </source>
</evidence>
<evidence type="ECO:0000313" key="3">
    <source>
        <dbReference type="EMBL" id="KMQ74716.1"/>
    </source>
</evidence>
<name>A0A0J7JA06_9GAMM</name>
<dbReference type="OrthoDB" id="7063662at2"/>
<dbReference type="RefSeq" id="WP_048494891.1">
    <property type="nucleotide sequence ID" value="NZ_LFBU01000001.1"/>
</dbReference>
<dbReference type="AlphaFoldDB" id="A0A0J7JA06"/>
<evidence type="ECO:0000256" key="1">
    <source>
        <dbReference type="SAM" id="MobiDB-lite"/>
    </source>
</evidence>
<dbReference type="STRING" id="1658765.Msub_10905"/>
<dbReference type="PATRIC" id="fig|1658765.3.peg.898"/>
<gene>
    <name evidence="3" type="ORF">Msub_10905</name>
</gene>